<dbReference type="AlphaFoldDB" id="A0A521C2W3"/>
<sequence length="34" mass="3887">MESFITEGDKRRIAAFVSTPKYERDPEMLVPSGE</sequence>
<name>A0A521C2W3_9EURY</name>
<dbReference type="EMBL" id="FXTD01000003">
    <property type="protein sequence ID" value="SMO53739.1"/>
    <property type="molecule type" value="Genomic_DNA"/>
</dbReference>
<evidence type="ECO:0000313" key="1">
    <source>
        <dbReference type="EMBL" id="SMO53739.1"/>
    </source>
</evidence>
<gene>
    <name evidence="1" type="ORF">SAMN06264867_103261</name>
</gene>
<dbReference type="Proteomes" id="UP000319712">
    <property type="component" value="Unassembled WGS sequence"/>
</dbReference>
<evidence type="ECO:0000313" key="2">
    <source>
        <dbReference type="Proteomes" id="UP000319712"/>
    </source>
</evidence>
<accession>A0A521C2W3</accession>
<reference evidence="1 2" key="1">
    <citation type="submission" date="2017-05" db="EMBL/GenBank/DDBJ databases">
        <authorList>
            <person name="Varghese N."/>
            <person name="Submissions S."/>
        </authorList>
    </citation>
    <scope>NUCLEOTIDE SEQUENCE [LARGE SCALE GENOMIC DNA]</scope>
    <source>
        <strain evidence="1 2">DSM 19504</strain>
    </source>
</reference>
<proteinExistence type="predicted"/>
<organism evidence="1 2">
    <name type="scientific">Halorubrum cibi</name>
    <dbReference type="NCBI Taxonomy" id="413815"/>
    <lineage>
        <taxon>Archaea</taxon>
        <taxon>Methanobacteriati</taxon>
        <taxon>Methanobacteriota</taxon>
        <taxon>Stenosarchaea group</taxon>
        <taxon>Halobacteria</taxon>
        <taxon>Halobacteriales</taxon>
        <taxon>Haloferacaceae</taxon>
        <taxon>Halorubrum</taxon>
    </lineage>
</organism>
<keyword evidence="2" id="KW-1185">Reference proteome</keyword>
<protein>
    <submittedName>
        <fullName evidence="1">Uncharacterized protein</fullName>
    </submittedName>
</protein>